<dbReference type="EMBL" id="LR862145">
    <property type="protein sequence ID" value="CAD1825417.1"/>
    <property type="molecule type" value="Genomic_DNA"/>
</dbReference>
<comment type="similarity">
    <text evidence="1">Belongs to the ARG7 family.</text>
</comment>
<evidence type="ECO:0000313" key="3">
    <source>
        <dbReference type="EMBL" id="CAD1825417.1"/>
    </source>
</evidence>
<gene>
    <name evidence="3" type="ORF">CB5_LOCUS8628</name>
</gene>
<dbReference type="InterPro" id="IPR003676">
    <property type="entry name" value="SAUR_fam"/>
</dbReference>
<sequence length="133" mass="14920">MRRWRALAQRGRGRGRGPEPEPEPESNRPVRAGFMAVYVGPDRTRFVIPARLVNLPVFASLLELAEEEYGFQPVGGLVLPCEPAFFRRVLDALDRDLDRFKELGLGGFVSLFAESDRSASYRDGFAPRGPNQN</sequence>
<dbReference type="PANTHER" id="PTHR31374:SF203">
    <property type="entry name" value="AUXIN-RESPONSIVE PROTEIN SAUR71-LIKE"/>
    <property type="match status" value="1"/>
</dbReference>
<organism evidence="3">
    <name type="scientific">Ananas comosus var. bracteatus</name>
    <name type="common">red pineapple</name>
    <dbReference type="NCBI Taxonomy" id="296719"/>
    <lineage>
        <taxon>Eukaryota</taxon>
        <taxon>Viridiplantae</taxon>
        <taxon>Streptophyta</taxon>
        <taxon>Embryophyta</taxon>
        <taxon>Tracheophyta</taxon>
        <taxon>Spermatophyta</taxon>
        <taxon>Magnoliopsida</taxon>
        <taxon>Liliopsida</taxon>
        <taxon>Poales</taxon>
        <taxon>Bromeliaceae</taxon>
        <taxon>Bromelioideae</taxon>
        <taxon>Ananas</taxon>
    </lineage>
</organism>
<evidence type="ECO:0000256" key="2">
    <source>
        <dbReference type="SAM" id="MobiDB-lite"/>
    </source>
</evidence>
<dbReference type="AlphaFoldDB" id="A0A6V7P3N5"/>
<name>A0A6V7P3N5_ANACO</name>
<dbReference type="PANTHER" id="PTHR31374">
    <property type="entry name" value="AUXIN-INDUCED PROTEIN-LIKE-RELATED"/>
    <property type="match status" value="1"/>
</dbReference>
<evidence type="ECO:0000256" key="1">
    <source>
        <dbReference type="ARBA" id="ARBA00006974"/>
    </source>
</evidence>
<dbReference type="GO" id="GO:0009733">
    <property type="term" value="P:response to auxin"/>
    <property type="evidence" value="ECO:0007669"/>
    <property type="project" value="InterPro"/>
</dbReference>
<proteinExistence type="inferred from homology"/>
<protein>
    <submittedName>
        <fullName evidence="3">Uncharacterized protein</fullName>
    </submittedName>
</protein>
<dbReference type="Pfam" id="PF02519">
    <property type="entry name" value="Auxin_inducible"/>
    <property type="match status" value="1"/>
</dbReference>
<accession>A0A6V7P3N5</accession>
<feature type="region of interest" description="Disordered" evidence="2">
    <location>
        <begin position="1"/>
        <end position="30"/>
    </location>
</feature>
<reference evidence="3" key="1">
    <citation type="submission" date="2020-07" db="EMBL/GenBank/DDBJ databases">
        <authorList>
            <person name="Lin J."/>
        </authorList>
    </citation>
    <scope>NUCLEOTIDE SEQUENCE</scope>
</reference>
<feature type="compositionally biased region" description="Basic residues" evidence="2">
    <location>
        <begin position="1"/>
        <end position="15"/>
    </location>
</feature>